<evidence type="ECO:0000259" key="1">
    <source>
        <dbReference type="Pfam" id="PF07992"/>
    </source>
</evidence>
<dbReference type="InterPro" id="IPR052541">
    <property type="entry name" value="SQRD"/>
</dbReference>
<dbReference type="InterPro" id="IPR023753">
    <property type="entry name" value="FAD/NAD-binding_dom"/>
</dbReference>
<dbReference type="Pfam" id="PF07992">
    <property type="entry name" value="Pyr_redox_2"/>
    <property type="match status" value="1"/>
</dbReference>
<dbReference type="SUPFAM" id="SSF51905">
    <property type="entry name" value="FAD/NAD(P)-binding domain"/>
    <property type="match status" value="1"/>
</dbReference>
<dbReference type="EMBL" id="LR778114">
    <property type="protein sequence ID" value="CAB1128227.1"/>
    <property type="molecule type" value="Genomic_DNA"/>
</dbReference>
<dbReference type="KEGG" id="hfv:R50_0721"/>
<proteinExistence type="predicted"/>
<dbReference type="Proteomes" id="UP000503399">
    <property type="component" value="Chromosome"/>
</dbReference>
<organism evidence="2 3">
    <name type="scientific">Candidatus Hydrogenisulfobacillus filiaventi</name>
    <dbReference type="NCBI Taxonomy" id="2707344"/>
    <lineage>
        <taxon>Bacteria</taxon>
        <taxon>Bacillati</taxon>
        <taxon>Bacillota</taxon>
        <taxon>Clostridia</taxon>
        <taxon>Eubacteriales</taxon>
        <taxon>Clostridiales Family XVII. Incertae Sedis</taxon>
        <taxon>Candidatus Hydrogenisulfobacillus</taxon>
    </lineage>
</organism>
<dbReference type="AlphaFoldDB" id="A0A6F8ZEM9"/>
<sequence length="421" mass="46840">MAKAQVVVLGSNFAGLAAAQKIREFAGETADITVIDRKPYLLFVPNIPFEVFENHDPMLTLHMPLAPALAEDHIRFLQAEVKSLDVEHRVVEFVPTERPGAAPGRMTYDYVVVAVGNRLAYDRIEGFAEYGHTVSDTYYGNQLRHYLFHEYKGGPIAIGSARFHQGTMTQDLVPTALAACEGPPVEVMLSIGAWLQQHNLGGPDKVTVFTPAELIAEDAGQGIVHALLEHAGHMGYHYLAKTEDIKRLTADGIEFANGQHVEAEVKIIFPDWVPHDFLQHLPISDDRGFILTDLYMRNPHYPNVFACGDAAAVTVPKLGILAHLEAEIVARQVAKDLGRMDPARADQPFRPIVDCIGDAGNKQAFYISSNTWYGGDREVFRMGHVPFLLKMQYKEMFFRTKGKVPEWGIPVADYLAEMFAK</sequence>
<accession>A0A6F8ZEM9</accession>
<evidence type="ECO:0000313" key="3">
    <source>
        <dbReference type="Proteomes" id="UP000503399"/>
    </source>
</evidence>
<dbReference type="PANTHER" id="PTHR43755:SF1">
    <property type="entry name" value="FAD-DEPENDENT PYRIDINE NUCLEOTIDE-DISULPHIDE OXIDOREDUCTASE"/>
    <property type="match status" value="1"/>
</dbReference>
<dbReference type="Gene3D" id="3.50.50.60">
    <property type="entry name" value="FAD/NAD(P)-binding domain"/>
    <property type="match status" value="2"/>
</dbReference>
<dbReference type="GO" id="GO:0016491">
    <property type="term" value="F:oxidoreductase activity"/>
    <property type="evidence" value="ECO:0007669"/>
    <property type="project" value="InterPro"/>
</dbReference>
<dbReference type="InterPro" id="IPR036188">
    <property type="entry name" value="FAD/NAD-bd_sf"/>
</dbReference>
<evidence type="ECO:0000313" key="2">
    <source>
        <dbReference type="EMBL" id="CAB1128227.1"/>
    </source>
</evidence>
<feature type="domain" description="FAD/NAD(P)-binding" evidence="1">
    <location>
        <begin position="5"/>
        <end position="137"/>
    </location>
</feature>
<name>A0A6F8ZEM9_9FIRM</name>
<dbReference type="PANTHER" id="PTHR43755">
    <property type="match status" value="1"/>
</dbReference>
<protein>
    <submittedName>
        <fullName evidence="2">Pyridine nucleotide-disulfide oxidoreductase</fullName>
    </submittedName>
</protein>
<gene>
    <name evidence="2" type="ORF">R50_0721</name>
</gene>
<reference evidence="2 3" key="1">
    <citation type="submission" date="2020-02" db="EMBL/GenBank/DDBJ databases">
        <authorList>
            <person name="Hogendoorn C."/>
        </authorList>
    </citation>
    <scope>NUCLEOTIDE SEQUENCE [LARGE SCALE GENOMIC DNA]</scope>
    <source>
        <strain evidence="2">R501</strain>
    </source>
</reference>
<keyword evidence="3" id="KW-1185">Reference proteome</keyword>